<evidence type="ECO:0000256" key="2">
    <source>
        <dbReference type="ARBA" id="ARBA00022737"/>
    </source>
</evidence>
<dbReference type="InterPro" id="IPR036770">
    <property type="entry name" value="Ankyrin_rpt-contain_sf"/>
</dbReference>
<dbReference type="Gene3D" id="1.10.287.110">
    <property type="entry name" value="DnaJ domain"/>
    <property type="match status" value="1"/>
</dbReference>
<organism evidence="8 9">
    <name type="scientific">Mycena rosella</name>
    <name type="common">Pink bonnet</name>
    <name type="synonym">Agaricus rosellus</name>
    <dbReference type="NCBI Taxonomy" id="1033263"/>
    <lineage>
        <taxon>Eukaryota</taxon>
        <taxon>Fungi</taxon>
        <taxon>Dikarya</taxon>
        <taxon>Basidiomycota</taxon>
        <taxon>Agaricomycotina</taxon>
        <taxon>Agaricomycetes</taxon>
        <taxon>Agaricomycetidae</taxon>
        <taxon>Agaricales</taxon>
        <taxon>Marasmiineae</taxon>
        <taxon>Mycenaceae</taxon>
        <taxon>Mycena</taxon>
    </lineage>
</organism>
<evidence type="ECO:0000256" key="4">
    <source>
        <dbReference type="PROSITE-ProRule" id="PRU00023"/>
    </source>
</evidence>
<dbReference type="SMART" id="SM00271">
    <property type="entry name" value="DnaJ"/>
    <property type="match status" value="1"/>
</dbReference>
<dbReference type="CDD" id="cd06257">
    <property type="entry name" value="DnaJ"/>
    <property type="match status" value="1"/>
</dbReference>
<gene>
    <name evidence="8" type="ORF">B0H17DRAFT_1044446</name>
</gene>
<dbReference type="PROSITE" id="PS50088">
    <property type="entry name" value="ANK_REPEAT"/>
    <property type="match status" value="1"/>
</dbReference>
<feature type="compositionally biased region" description="Basic and acidic residues" evidence="6">
    <location>
        <begin position="684"/>
        <end position="711"/>
    </location>
</feature>
<evidence type="ECO:0000256" key="6">
    <source>
        <dbReference type="SAM" id="MobiDB-lite"/>
    </source>
</evidence>
<feature type="compositionally biased region" description="Basic and acidic residues" evidence="6">
    <location>
        <begin position="400"/>
        <end position="437"/>
    </location>
</feature>
<keyword evidence="5" id="KW-0175">Coiled coil</keyword>
<dbReference type="SUPFAM" id="SSF46565">
    <property type="entry name" value="Chaperone J-domain"/>
    <property type="match status" value="1"/>
</dbReference>
<name>A0AAD7GQ43_MYCRO</name>
<dbReference type="EC" id="2.3.1.225" evidence="1"/>
<keyword evidence="2" id="KW-0677">Repeat</keyword>
<accession>A0AAD7GQ43</accession>
<feature type="region of interest" description="Disordered" evidence="6">
    <location>
        <begin position="789"/>
        <end position="828"/>
    </location>
</feature>
<dbReference type="InterPro" id="IPR001623">
    <property type="entry name" value="DnaJ_domain"/>
</dbReference>
<dbReference type="InterPro" id="IPR036869">
    <property type="entry name" value="J_dom_sf"/>
</dbReference>
<keyword evidence="3 4" id="KW-0040">ANK repeat</keyword>
<dbReference type="SUPFAM" id="SSF48403">
    <property type="entry name" value="Ankyrin repeat"/>
    <property type="match status" value="1"/>
</dbReference>
<dbReference type="Pfam" id="PF00226">
    <property type="entry name" value="DnaJ"/>
    <property type="match status" value="1"/>
</dbReference>
<evidence type="ECO:0000313" key="9">
    <source>
        <dbReference type="Proteomes" id="UP001221757"/>
    </source>
</evidence>
<feature type="repeat" description="ANK" evidence="4">
    <location>
        <begin position="261"/>
        <end position="293"/>
    </location>
</feature>
<evidence type="ECO:0000256" key="5">
    <source>
        <dbReference type="SAM" id="Coils"/>
    </source>
</evidence>
<feature type="compositionally biased region" description="Basic and acidic residues" evidence="6">
    <location>
        <begin position="450"/>
        <end position="501"/>
    </location>
</feature>
<reference evidence="8" key="1">
    <citation type="submission" date="2023-03" db="EMBL/GenBank/DDBJ databases">
        <title>Massive genome expansion in bonnet fungi (Mycena s.s.) driven by repeated elements and novel gene families across ecological guilds.</title>
        <authorList>
            <consortium name="Lawrence Berkeley National Laboratory"/>
            <person name="Harder C.B."/>
            <person name="Miyauchi S."/>
            <person name="Viragh M."/>
            <person name="Kuo A."/>
            <person name="Thoen E."/>
            <person name="Andreopoulos B."/>
            <person name="Lu D."/>
            <person name="Skrede I."/>
            <person name="Drula E."/>
            <person name="Henrissat B."/>
            <person name="Morin E."/>
            <person name="Kohler A."/>
            <person name="Barry K."/>
            <person name="LaButti K."/>
            <person name="Morin E."/>
            <person name="Salamov A."/>
            <person name="Lipzen A."/>
            <person name="Mereny Z."/>
            <person name="Hegedus B."/>
            <person name="Baldrian P."/>
            <person name="Stursova M."/>
            <person name="Weitz H."/>
            <person name="Taylor A."/>
            <person name="Grigoriev I.V."/>
            <person name="Nagy L.G."/>
            <person name="Martin F."/>
            <person name="Kauserud H."/>
        </authorList>
    </citation>
    <scope>NUCLEOTIDE SEQUENCE</scope>
    <source>
        <strain evidence="8">CBHHK067</strain>
    </source>
</reference>
<feature type="region of interest" description="Disordered" evidence="6">
    <location>
        <begin position="580"/>
        <end position="742"/>
    </location>
</feature>
<evidence type="ECO:0000313" key="8">
    <source>
        <dbReference type="EMBL" id="KAJ7702472.1"/>
    </source>
</evidence>
<keyword evidence="9" id="KW-1185">Reference proteome</keyword>
<evidence type="ECO:0000256" key="1">
    <source>
        <dbReference type="ARBA" id="ARBA00012210"/>
    </source>
</evidence>
<feature type="domain" description="J" evidence="7">
    <location>
        <begin position="10"/>
        <end position="85"/>
    </location>
</feature>
<dbReference type="SMART" id="SM00248">
    <property type="entry name" value="ANK"/>
    <property type="match status" value="3"/>
</dbReference>
<feature type="coiled-coil region" evidence="5">
    <location>
        <begin position="170"/>
        <end position="204"/>
    </location>
</feature>
<dbReference type="InterPro" id="IPR002110">
    <property type="entry name" value="Ankyrin_rpt"/>
</dbReference>
<feature type="compositionally biased region" description="Low complexity" evidence="6">
    <location>
        <begin position="438"/>
        <end position="449"/>
    </location>
</feature>
<dbReference type="AlphaFoldDB" id="A0AAD7GQ43"/>
<dbReference type="Pfam" id="PF13637">
    <property type="entry name" value="Ank_4"/>
    <property type="match status" value="1"/>
</dbReference>
<feature type="region of interest" description="Disordered" evidence="6">
    <location>
        <begin position="400"/>
        <end position="501"/>
    </location>
</feature>
<sequence>MPEWKREVVNAFQFLSIDIDATTHAEAAKAYKTQAMRHHPDKNPGDPAATQRFQKVGAAWDICQRHYEDPSSSYVVERDSYEEEEDVIDPEDLAFFRYMFEQMLFGTYSRASRRNYRFRRGGQQGPQVFFSPSPYYSSSYSSGGYSSGGYFSGGYSGYPQLKQDDNYANGKNQDRNKAEYEQRLREFELEIEAEKRELQKRAMEKSKDENRRATAYQQAFQAARVGKAATVTNLVEEYGLDVNSPEKMPKSTAKKTDRPANFQTLLHAACRSSDEGLILFLLDKGAITDALNDAKLHPFHVAISCGNVAVVKFFLLRRVNGKFTPGCHPSKAAPDGRTPLQIAISSGNADMIALMTKEATVHDVERCWLQTQVPELKEILSAKKGFVDPETKELLRQEAERKLADGRTREEQREADERARLVEKNRLKEERAQKRAAEQLARQQEQQALEQERRREAELAKQQREATEAAHRNAELEARQKMAAEARRRAEHEARVQAEAEAARQAAEFRLRAEAQAQQLAEEQERAQRLAEEESRLKKAAKAEAKRMQRKAEAAAVRQEAERQAAVQAEALRIAAAEKERLQQAAAQEAERNRRATLEQQQLEAKRAETLRRLQGQAEQHRRQAEARTQAEGLQLSAMIQSEDAVPPPPHPSSAQRRKLPKKTPRDISELSAEELQKRAAQSARDKARIAEEKRRKMEEANARPRAETPDSIRSNGRDYIPPTPVSLPSPSQRRPSLNPPLVPRHTRPNLEAKIIGPFVPPSVVILGPEDIQTGAIPDDLFAVERPVAMPAKESGPPASFGRGRGYRGRGRGGFEGRGRRRGRGSHE</sequence>
<evidence type="ECO:0000259" key="7">
    <source>
        <dbReference type="PROSITE" id="PS50076"/>
    </source>
</evidence>
<dbReference type="Gene3D" id="1.25.40.20">
    <property type="entry name" value="Ankyrin repeat-containing domain"/>
    <property type="match status" value="1"/>
</dbReference>
<proteinExistence type="predicted"/>
<dbReference type="PROSITE" id="PS50076">
    <property type="entry name" value="DNAJ_2"/>
    <property type="match status" value="1"/>
</dbReference>
<dbReference type="GO" id="GO:0019706">
    <property type="term" value="F:protein-cysteine S-palmitoyltransferase activity"/>
    <property type="evidence" value="ECO:0007669"/>
    <property type="project" value="UniProtKB-EC"/>
</dbReference>
<dbReference type="PANTHER" id="PTHR24161:SF85">
    <property type="entry name" value="PALMITOYLTRANSFERASE HIP14"/>
    <property type="match status" value="1"/>
</dbReference>
<comment type="caution">
    <text evidence="8">The sequence shown here is derived from an EMBL/GenBank/DDBJ whole genome shotgun (WGS) entry which is preliminary data.</text>
</comment>
<evidence type="ECO:0000256" key="3">
    <source>
        <dbReference type="ARBA" id="ARBA00023043"/>
    </source>
</evidence>
<dbReference type="EMBL" id="JARKIE010000015">
    <property type="protein sequence ID" value="KAJ7702472.1"/>
    <property type="molecule type" value="Genomic_DNA"/>
</dbReference>
<protein>
    <recommendedName>
        <fullName evidence="1">protein S-acyltransferase</fullName>
        <ecNumber evidence="1">2.3.1.225</ecNumber>
    </recommendedName>
</protein>
<feature type="compositionally biased region" description="Basic residues" evidence="6">
    <location>
        <begin position="819"/>
        <end position="828"/>
    </location>
</feature>
<dbReference type="PANTHER" id="PTHR24161">
    <property type="entry name" value="ANK_REP_REGION DOMAIN-CONTAINING PROTEIN-RELATED"/>
    <property type="match status" value="1"/>
</dbReference>
<dbReference type="Proteomes" id="UP001221757">
    <property type="component" value="Unassembled WGS sequence"/>
</dbReference>